<dbReference type="Proteomes" id="UP000198384">
    <property type="component" value="Unassembled WGS sequence"/>
</dbReference>
<protein>
    <submittedName>
        <fullName evidence="1">Uncharacterized protein</fullName>
    </submittedName>
</protein>
<sequence>MSKNKKNTPLSSESVINNNPIQIFVEGNWIRYVNLTDNLSFMISHDNFIKMYNDFMENHSTSLDGSEFQRFVISKRK</sequence>
<organism evidence="1 2">
    <name type="scientific">Lutibacter agarilyticus</name>
    <dbReference type="NCBI Taxonomy" id="1109740"/>
    <lineage>
        <taxon>Bacteria</taxon>
        <taxon>Pseudomonadati</taxon>
        <taxon>Bacteroidota</taxon>
        <taxon>Flavobacteriia</taxon>
        <taxon>Flavobacteriales</taxon>
        <taxon>Flavobacteriaceae</taxon>
        <taxon>Lutibacter</taxon>
    </lineage>
</organism>
<gene>
    <name evidence="1" type="ORF">SAMN06265371_106219</name>
</gene>
<dbReference type="AlphaFoldDB" id="A0A238XPD4"/>
<evidence type="ECO:0000313" key="2">
    <source>
        <dbReference type="Proteomes" id="UP000198384"/>
    </source>
</evidence>
<proteinExistence type="predicted"/>
<name>A0A238XPD4_9FLAO</name>
<reference evidence="1 2" key="1">
    <citation type="submission" date="2017-06" db="EMBL/GenBank/DDBJ databases">
        <authorList>
            <person name="Kim H.J."/>
            <person name="Triplett B.A."/>
        </authorList>
    </citation>
    <scope>NUCLEOTIDE SEQUENCE [LARGE SCALE GENOMIC DNA]</scope>
    <source>
        <strain evidence="1 2">DSM 29150</strain>
    </source>
</reference>
<dbReference type="RefSeq" id="WP_089381973.1">
    <property type="nucleotide sequence ID" value="NZ_FZNT01000006.1"/>
</dbReference>
<keyword evidence="2" id="KW-1185">Reference proteome</keyword>
<accession>A0A238XPD4</accession>
<dbReference type="EMBL" id="FZNT01000006">
    <property type="protein sequence ID" value="SNR60807.1"/>
    <property type="molecule type" value="Genomic_DNA"/>
</dbReference>
<evidence type="ECO:0000313" key="1">
    <source>
        <dbReference type="EMBL" id="SNR60807.1"/>
    </source>
</evidence>